<evidence type="ECO:0000259" key="2">
    <source>
        <dbReference type="Pfam" id="PF13847"/>
    </source>
</evidence>
<gene>
    <name evidence="3" type="ORF">GCM10007964_30390</name>
</gene>
<feature type="region of interest" description="Disordered" evidence="1">
    <location>
        <begin position="382"/>
        <end position="405"/>
    </location>
</feature>
<accession>A0A917R393</accession>
<dbReference type="InterPro" id="IPR029063">
    <property type="entry name" value="SAM-dependent_MTases_sf"/>
</dbReference>
<dbReference type="Pfam" id="PF13847">
    <property type="entry name" value="Methyltransf_31"/>
    <property type="match status" value="1"/>
</dbReference>
<proteinExistence type="predicted"/>
<protein>
    <recommendedName>
        <fullName evidence="2">Methyltransferase domain-containing protein</fullName>
    </recommendedName>
</protein>
<evidence type="ECO:0000313" key="4">
    <source>
        <dbReference type="Proteomes" id="UP000645217"/>
    </source>
</evidence>
<comment type="caution">
    <text evidence="3">The sequence shown here is derived from an EMBL/GenBank/DDBJ whole genome shotgun (WGS) entry which is preliminary data.</text>
</comment>
<evidence type="ECO:0000313" key="3">
    <source>
        <dbReference type="EMBL" id="GGK85758.1"/>
    </source>
</evidence>
<reference evidence="3" key="2">
    <citation type="submission" date="2020-09" db="EMBL/GenBank/DDBJ databases">
        <authorList>
            <person name="Sun Q."/>
            <person name="Ohkuma M."/>
        </authorList>
    </citation>
    <scope>NUCLEOTIDE SEQUENCE</scope>
    <source>
        <strain evidence="3">JCM 13064</strain>
    </source>
</reference>
<dbReference type="PANTHER" id="PTHR43861">
    <property type="entry name" value="TRANS-ACONITATE 2-METHYLTRANSFERASE-RELATED"/>
    <property type="match status" value="1"/>
</dbReference>
<feature type="region of interest" description="Disordered" evidence="1">
    <location>
        <begin position="158"/>
        <end position="215"/>
    </location>
</feature>
<dbReference type="Proteomes" id="UP000645217">
    <property type="component" value="Unassembled WGS sequence"/>
</dbReference>
<name>A0A917R393_9ACTN</name>
<feature type="compositionally biased region" description="Basic and acidic residues" evidence="1">
    <location>
        <begin position="179"/>
        <end position="191"/>
    </location>
</feature>
<dbReference type="SUPFAM" id="SSF53335">
    <property type="entry name" value="S-adenosyl-L-methionine-dependent methyltransferases"/>
    <property type="match status" value="1"/>
</dbReference>
<reference evidence="3" key="1">
    <citation type="journal article" date="2014" name="Int. J. Syst. Evol. Microbiol.">
        <title>Complete genome sequence of Corynebacterium casei LMG S-19264T (=DSM 44701T), isolated from a smear-ripened cheese.</title>
        <authorList>
            <consortium name="US DOE Joint Genome Institute (JGI-PGF)"/>
            <person name="Walter F."/>
            <person name="Albersmeier A."/>
            <person name="Kalinowski J."/>
            <person name="Ruckert C."/>
        </authorList>
    </citation>
    <scope>NUCLEOTIDE SEQUENCE</scope>
    <source>
        <strain evidence="3">JCM 13064</strain>
    </source>
</reference>
<dbReference type="InterPro" id="IPR025714">
    <property type="entry name" value="Methyltranfer_dom"/>
</dbReference>
<keyword evidence="4" id="KW-1185">Reference proteome</keyword>
<organism evidence="3 4">
    <name type="scientific">Sphaerisporangium melleum</name>
    <dbReference type="NCBI Taxonomy" id="321316"/>
    <lineage>
        <taxon>Bacteria</taxon>
        <taxon>Bacillati</taxon>
        <taxon>Actinomycetota</taxon>
        <taxon>Actinomycetes</taxon>
        <taxon>Streptosporangiales</taxon>
        <taxon>Streptosporangiaceae</taxon>
        <taxon>Sphaerisporangium</taxon>
    </lineage>
</organism>
<feature type="compositionally biased region" description="Low complexity" evidence="1">
    <location>
        <begin position="386"/>
        <end position="405"/>
    </location>
</feature>
<dbReference type="Gene3D" id="3.40.50.150">
    <property type="entry name" value="Vaccinia Virus protein VP39"/>
    <property type="match status" value="1"/>
</dbReference>
<sequence>MTAASRIREASDRDRDRLHWLLDHLPASRPGRPVVVLDLGCAEGGLSLMLAERGDLVTGVDRTAGAIAEARRRAGRLPADVAGRLSFTTGDAHDLDCVPDGAFDAAVAGEILDRVGDPVRVLEALHRTLRPGATLVFTVPYGVNEEILRIAHAAGEDESPLRALEPPPGMAGPQPGATDRADVEADVRATDPADLASGTDGTDEADEAGPADAGVDDADRRRVFYHGSLRHLVEPLFEIRELTVLRHHLAGVAIRRDEARGTPGFALSRAETAFLQRERLLHGEIAELRALCEELAARESALARTGQDLRGRNAELRAQTRHLGQRVRHLEGRLAEYRELIARLRRSRAWRLITAYRRVRYSAARQAAPAAPARHAIAVTGPAAVGGSTSPLPGSHPSLPGSGER</sequence>
<dbReference type="RefSeq" id="WP_189163650.1">
    <property type="nucleotide sequence ID" value="NZ_BMNT01000015.1"/>
</dbReference>
<evidence type="ECO:0000256" key="1">
    <source>
        <dbReference type="SAM" id="MobiDB-lite"/>
    </source>
</evidence>
<dbReference type="CDD" id="cd02440">
    <property type="entry name" value="AdoMet_MTases"/>
    <property type="match status" value="1"/>
</dbReference>
<dbReference type="AlphaFoldDB" id="A0A917R393"/>
<feature type="domain" description="Methyltransferase" evidence="2">
    <location>
        <begin position="35"/>
        <end position="141"/>
    </location>
</feature>
<dbReference type="EMBL" id="BMNT01000015">
    <property type="protein sequence ID" value="GGK85758.1"/>
    <property type="molecule type" value="Genomic_DNA"/>
</dbReference>